<proteinExistence type="predicted"/>
<protein>
    <submittedName>
        <fullName evidence="2">Uncharacterized protein</fullName>
    </submittedName>
</protein>
<dbReference type="OrthoDB" id="10630450at2759"/>
<feature type="region of interest" description="Disordered" evidence="1">
    <location>
        <begin position="31"/>
        <end position="96"/>
    </location>
</feature>
<reference evidence="3" key="1">
    <citation type="journal article" date="2020" name="Stud. Mycol.">
        <title>101 Dothideomycetes genomes: A test case for predicting lifestyles and emergence of pathogens.</title>
        <authorList>
            <person name="Haridas S."/>
            <person name="Albert R."/>
            <person name="Binder M."/>
            <person name="Bloem J."/>
            <person name="LaButti K."/>
            <person name="Salamov A."/>
            <person name="Andreopoulos B."/>
            <person name="Baker S."/>
            <person name="Barry K."/>
            <person name="Bills G."/>
            <person name="Bluhm B."/>
            <person name="Cannon C."/>
            <person name="Castanera R."/>
            <person name="Culley D."/>
            <person name="Daum C."/>
            <person name="Ezra D."/>
            <person name="Gonzalez J."/>
            <person name="Henrissat B."/>
            <person name="Kuo A."/>
            <person name="Liang C."/>
            <person name="Lipzen A."/>
            <person name="Lutzoni F."/>
            <person name="Magnuson J."/>
            <person name="Mondo S."/>
            <person name="Nolan M."/>
            <person name="Ohm R."/>
            <person name="Pangilinan J."/>
            <person name="Park H.-J."/>
            <person name="Ramirez L."/>
            <person name="Alfaro M."/>
            <person name="Sun H."/>
            <person name="Tritt A."/>
            <person name="Yoshinaga Y."/>
            <person name="Zwiers L.-H."/>
            <person name="Turgeon B."/>
            <person name="Goodwin S."/>
            <person name="Spatafora J."/>
            <person name="Crous P."/>
            <person name="Grigoriev I."/>
        </authorList>
    </citation>
    <scope>NUCLEOTIDE SEQUENCE [LARGE SCALE GENOMIC DNA]</scope>
    <source>
        <strain evidence="3">CECT 20119</strain>
    </source>
</reference>
<keyword evidence="3" id="KW-1185">Reference proteome</keyword>
<feature type="compositionally biased region" description="Low complexity" evidence="1">
    <location>
        <begin position="51"/>
        <end position="70"/>
    </location>
</feature>
<evidence type="ECO:0000313" key="2">
    <source>
        <dbReference type="EMBL" id="KAF2221902.1"/>
    </source>
</evidence>
<name>A0A6A6G874_9PEZI</name>
<organism evidence="2 3">
    <name type="scientific">Elsinoe ampelina</name>
    <dbReference type="NCBI Taxonomy" id="302913"/>
    <lineage>
        <taxon>Eukaryota</taxon>
        <taxon>Fungi</taxon>
        <taxon>Dikarya</taxon>
        <taxon>Ascomycota</taxon>
        <taxon>Pezizomycotina</taxon>
        <taxon>Dothideomycetes</taxon>
        <taxon>Dothideomycetidae</taxon>
        <taxon>Myriangiales</taxon>
        <taxon>Elsinoaceae</taxon>
        <taxon>Elsinoe</taxon>
    </lineage>
</organism>
<feature type="compositionally biased region" description="Basic residues" evidence="1">
    <location>
        <begin position="31"/>
        <end position="49"/>
    </location>
</feature>
<evidence type="ECO:0000256" key="1">
    <source>
        <dbReference type="SAM" id="MobiDB-lite"/>
    </source>
</evidence>
<dbReference type="AlphaFoldDB" id="A0A6A6G874"/>
<dbReference type="EMBL" id="ML992509">
    <property type="protein sequence ID" value="KAF2221902.1"/>
    <property type="molecule type" value="Genomic_DNA"/>
</dbReference>
<gene>
    <name evidence="2" type="ORF">BDZ85DRAFT_134727</name>
</gene>
<evidence type="ECO:0000313" key="3">
    <source>
        <dbReference type="Proteomes" id="UP000799538"/>
    </source>
</evidence>
<sequence>MADYREKSRPPRITLTALVSPTFHFHSTLHLKMAKRKNKSKRMRIRKRPQQSDQQADQQAAQHAQAIPEAHQPEDATALPSSLPASNSPSYSQTPSRCVMTRDEIIQILDDSDLWSTNMRGCLAGYYDDLYTVLCAFPQGLVIGDIVEQVTPLLAVDNIPIPDNLEEIIRKYLGLIGAHEIQDDHEVEARWFLPQTIGRDIRVGRLLDLATARFNNPPQLLSDGLIYEHPACSLFVVLKRYVPGAPVSVQQHTVNIERAIAMIHHLFGHISRPPLPYQENADVDYQWIDVRLFPTKREDTLRLMLEFDSDVLNILERFNETGRQQQQRQLVTFVQFNYDGGSLNNSSWEELRSWYPFIHFRLLILQDVADDIVHPVRGKGNRWEASQMLSSWFQPLCSHTEMGKGVDHGYFSILDVDVLAQLYPRHSSQGHAEQSSGLVDATLHTLGDVQVRLDIAAKQQDILLKHEQWIYMVEHMYLRVRGSRLARGCPELIHPSKLGSLFESTPSHDKGLRGELAVDVAECLSRNGSHQSKACSWCGQSPERHWSRSLYLHSDYMRNAQLPVCCDRPGCIQLELRLRALLQAELPDLPLDGMVPLPGQYARRPTSIILHRRRAVCSKFETLLKNIVKRPPTLLGMPDEILINIIRQYGCGPDTTPEFTAAIKWAEDVGAITAKDLPLLNHPTEYIPKNKPITLTCKHLRELYLAEFNKEPCFDSIYIPFPLEVFYPWPSALASRVKKVVISPFCSLEIDKSDAAKFLNPHIEDFHNPASNDPNHCPAAAPLWDATCHLDTQLALHTTVAVHFHNHWYNRDSMFDITEVYELDLEVTRVEKLIFMDPDEPWQVDALCTKFRKTLGVENALYILQTILVIKKRRAEIAAMGPAEADAARQADKNTYRAIKKYPN</sequence>
<dbReference type="Proteomes" id="UP000799538">
    <property type="component" value="Unassembled WGS sequence"/>
</dbReference>
<feature type="compositionally biased region" description="Low complexity" evidence="1">
    <location>
        <begin position="78"/>
        <end position="92"/>
    </location>
</feature>
<accession>A0A6A6G874</accession>